<name>A0A671VUX6_SPAAU</name>
<dbReference type="FunFam" id="3.40.50.300:FF:000539">
    <property type="entry name" value="Elongation factor G, mitochondrial"/>
    <property type="match status" value="1"/>
</dbReference>
<dbReference type="Pfam" id="PF03764">
    <property type="entry name" value="EFG_IV"/>
    <property type="match status" value="1"/>
</dbReference>
<evidence type="ECO:0000256" key="9">
    <source>
        <dbReference type="ARBA" id="ARBA00023134"/>
    </source>
</evidence>
<comment type="function">
    <text evidence="11">Mitochondrial GTPase that catalyzes the GTP-dependent ribosomal translocation step during translation elongation. During this step, the ribosome changes from the pre-translocational (PRE) to the post-translocational (POST) state as the newly formed A-site-bound peptidyl-tRNA and P-site-bound deacylated tRNA move to the P and E sites, respectively. Catalyzes the coordinated movement of the two tRNA molecules, the mRNA and conformational changes in the ribosome. Does not mediate the disassembly of ribosomes from messenger RNA at the termination of mitochondrial protein biosynthesis.</text>
</comment>
<evidence type="ECO:0000313" key="15">
    <source>
        <dbReference type="Proteomes" id="UP000472265"/>
    </source>
</evidence>
<dbReference type="Gene3D" id="2.40.30.10">
    <property type="entry name" value="Translation factors"/>
    <property type="match status" value="1"/>
</dbReference>
<reference evidence="14" key="3">
    <citation type="submission" date="2025-09" db="UniProtKB">
        <authorList>
            <consortium name="Ensembl"/>
        </authorList>
    </citation>
    <scope>IDENTIFICATION</scope>
</reference>
<dbReference type="SMART" id="SM00889">
    <property type="entry name" value="EFG_IV"/>
    <property type="match status" value="1"/>
</dbReference>
<dbReference type="InterPro" id="IPR027417">
    <property type="entry name" value="P-loop_NTPase"/>
</dbReference>
<evidence type="ECO:0000256" key="6">
    <source>
        <dbReference type="ARBA" id="ARBA00022917"/>
    </source>
</evidence>
<feature type="binding site" evidence="11">
    <location>
        <begin position="103"/>
        <end position="107"/>
    </location>
    <ligand>
        <name>GTP</name>
        <dbReference type="ChEBI" id="CHEBI:37565"/>
    </ligand>
</feature>
<evidence type="ECO:0000313" key="14">
    <source>
        <dbReference type="Ensembl" id="ENSSAUP00010030688.1"/>
    </source>
</evidence>
<dbReference type="NCBIfam" id="NF009381">
    <property type="entry name" value="PRK12740.1-5"/>
    <property type="match status" value="1"/>
</dbReference>
<dbReference type="SUPFAM" id="SSF54980">
    <property type="entry name" value="EF-G C-terminal domain-like"/>
    <property type="match status" value="2"/>
</dbReference>
<evidence type="ECO:0000256" key="4">
    <source>
        <dbReference type="ARBA" id="ARBA00022768"/>
    </source>
</evidence>
<evidence type="ECO:0000256" key="10">
    <source>
        <dbReference type="ARBA" id="ARBA00049117"/>
    </source>
</evidence>
<dbReference type="InterPro" id="IPR004161">
    <property type="entry name" value="EFTu-like_2"/>
</dbReference>
<organism evidence="14 15">
    <name type="scientific">Sparus aurata</name>
    <name type="common">Gilthead sea bream</name>
    <dbReference type="NCBI Taxonomy" id="8175"/>
    <lineage>
        <taxon>Eukaryota</taxon>
        <taxon>Metazoa</taxon>
        <taxon>Chordata</taxon>
        <taxon>Craniata</taxon>
        <taxon>Vertebrata</taxon>
        <taxon>Euteleostomi</taxon>
        <taxon>Actinopterygii</taxon>
        <taxon>Neopterygii</taxon>
        <taxon>Teleostei</taxon>
        <taxon>Neoteleostei</taxon>
        <taxon>Acanthomorphata</taxon>
        <taxon>Eupercaria</taxon>
        <taxon>Spariformes</taxon>
        <taxon>Sparidae</taxon>
        <taxon>Sparus</taxon>
    </lineage>
</organism>
<evidence type="ECO:0000256" key="1">
    <source>
        <dbReference type="ARBA" id="ARBA00004173"/>
    </source>
</evidence>
<gene>
    <name evidence="11 14" type="primary">GFM1</name>
    <name evidence="11" type="synonym">EFG1</name>
    <name evidence="14" type="synonym">gfm1</name>
</gene>
<dbReference type="HAMAP" id="MF_00054_B">
    <property type="entry name" value="EF_G_EF_2_B"/>
    <property type="match status" value="1"/>
</dbReference>
<dbReference type="NCBIfam" id="TIGR00231">
    <property type="entry name" value="small_GTP"/>
    <property type="match status" value="1"/>
</dbReference>
<dbReference type="PANTHER" id="PTHR43636:SF2">
    <property type="entry name" value="ELONGATION FACTOR G, MITOCHONDRIAL"/>
    <property type="match status" value="1"/>
</dbReference>
<dbReference type="PROSITE" id="PS51722">
    <property type="entry name" value="G_TR_2"/>
    <property type="match status" value="1"/>
</dbReference>
<dbReference type="InterPro" id="IPR004540">
    <property type="entry name" value="Transl_elong_EFG/EF2"/>
</dbReference>
<dbReference type="InterPro" id="IPR000640">
    <property type="entry name" value="EFG_V-like"/>
</dbReference>
<keyword evidence="12" id="KW-0732">Signal</keyword>
<dbReference type="Pfam" id="PF14492">
    <property type="entry name" value="EFG_III"/>
    <property type="match status" value="1"/>
</dbReference>
<keyword evidence="7" id="KW-0809">Transit peptide</keyword>
<keyword evidence="15" id="KW-1185">Reference proteome</keyword>
<evidence type="ECO:0000256" key="8">
    <source>
        <dbReference type="ARBA" id="ARBA00023128"/>
    </source>
</evidence>
<dbReference type="CDD" id="cd01886">
    <property type="entry name" value="EF-G"/>
    <property type="match status" value="1"/>
</dbReference>
<dbReference type="InterPro" id="IPR009022">
    <property type="entry name" value="EFG_III"/>
</dbReference>
<evidence type="ECO:0000256" key="7">
    <source>
        <dbReference type="ARBA" id="ARBA00022946"/>
    </source>
</evidence>
<dbReference type="Pfam" id="PF00679">
    <property type="entry name" value="EFG_C"/>
    <property type="match status" value="1"/>
</dbReference>
<dbReference type="InterPro" id="IPR035647">
    <property type="entry name" value="EFG_III/V"/>
</dbReference>
<dbReference type="GO" id="GO:0003924">
    <property type="term" value="F:GTPase activity"/>
    <property type="evidence" value="ECO:0007669"/>
    <property type="project" value="UniProtKB-UniRule"/>
</dbReference>
<dbReference type="Ensembl" id="ENSSAUT00010032343.1">
    <property type="protein sequence ID" value="ENSSAUP00010030688.1"/>
    <property type="gene ID" value="ENSSAUG00010011206.1"/>
</dbReference>
<comment type="similarity">
    <text evidence="11">Belongs to the GTP-binding elongation factor family. EF-G/EF-2 subfamily.</text>
</comment>
<dbReference type="NCBIfam" id="TIGR00484">
    <property type="entry name" value="EF-G"/>
    <property type="match status" value="1"/>
</dbReference>
<dbReference type="GO" id="GO:0003746">
    <property type="term" value="F:translation elongation factor activity"/>
    <property type="evidence" value="ECO:0007669"/>
    <property type="project" value="UniProtKB-UniRule"/>
</dbReference>
<feature type="signal peptide" evidence="12">
    <location>
        <begin position="1"/>
        <end position="18"/>
    </location>
</feature>
<comment type="pathway">
    <text evidence="11">Protein biosynthesis; polypeptide chain elongation.</text>
</comment>
<dbReference type="CDD" id="cd01434">
    <property type="entry name" value="EFG_mtEFG1_IV"/>
    <property type="match status" value="1"/>
</dbReference>
<keyword evidence="4 11" id="KW-0251">Elongation factor</keyword>
<dbReference type="InterPro" id="IPR047872">
    <property type="entry name" value="EFG_IV"/>
</dbReference>
<dbReference type="GO" id="GO:0005525">
    <property type="term" value="F:GTP binding"/>
    <property type="evidence" value="ECO:0007669"/>
    <property type="project" value="UniProtKB-UniRule"/>
</dbReference>
<dbReference type="Proteomes" id="UP000472265">
    <property type="component" value="Chromosome 2"/>
</dbReference>
<reference evidence="14" key="1">
    <citation type="submission" date="2021-04" db="EMBL/GenBank/DDBJ databases">
        <authorList>
            <consortium name="Wellcome Sanger Institute Data Sharing"/>
        </authorList>
    </citation>
    <scope>NUCLEOTIDE SEQUENCE [LARGE SCALE GENOMIC DNA]</scope>
</reference>
<dbReference type="PANTHER" id="PTHR43636">
    <property type="entry name" value="ELONGATION FACTOR G, MITOCHONDRIAL"/>
    <property type="match status" value="1"/>
</dbReference>
<dbReference type="GeneTree" id="ENSGT00550000074911"/>
<dbReference type="Gene3D" id="3.30.230.10">
    <property type="match status" value="1"/>
</dbReference>
<evidence type="ECO:0000256" key="12">
    <source>
        <dbReference type="SAM" id="SignalP"/>
    </source>
</evidence>
<proteinExistence type="inferred from homology"/>
<keyword evidence="9 11" id="KW-0342">GTP-binding</keyword>
<dbReference type="UniPathway" id="UPA00345"/>
<dbReference type="Gene3D" id="3.40.50.300">
    <property type="entry name" value="P-loop containing nucleotide triphosphate hydrolases"/>
    <property type="match status" value="1"/>
</dbReference>
<dbReference type="CDD" id="cd04091">
    <property type="entry name" value="mtEFG1_II_like"/>
    <property type="match status" value="1"/>
</dbReference>
<reference evidence="14" key="2">
    <citation type="submission" date="2025-08" db="UniProtKB">
        <authorList>
            <consortium name="Ensembl"/>
        </authorList>
    </citation>
    <scope>IDENTIFICATION</scope>
</reference>
<evidence type="ECO:0000256" key="3">
    <source>
        <dbReference type="ARBA" id="ARBA00022741"/>
    </source>
</evidence>
<keyword evidence="5" id="KW-0378">Hydrolase</keyword>
<dbReference type="Gene3D" id="3.30.70.870">
    <property type="entry name" value="Elongation Factor G (Translational Gtpase), domain 3"/>
    <property type="match status" value="1"/>
</dbReference>
<keyword evidence="3 11" id="KW-0547">Nucleotide-binding</keyword>
<feature type="binding site" evidence="11">
    <location>
        <begin position="157"/>
        <end position="160"/>
    </location>
    <ligand>
        <name>GTP</name>
        <dbReference type="ChEBI" id="CHEBI:37565"/>
    </ligand>
</feature>
<dbReference type="PROSITE" id="PS00301">
    <property type="entry name" value="G_TR_1"/>
    <property type="match status" value="1"/>
</dbReference>
<feature type="binding site" evidence="11">
    <location>
        <begin position="36"/>
        <end position="43"/>
    </location>
    <ligand>
        <name>GTP</name>
        <dbReference type="ChEBI" id="CHEBI:37565"/>
    </ligand>
</feature>
<dbReference type="InterPro" id="IPR000795">
    <property type="entry name" value="T_Tr_GTP-bd_dom"/>
</dbReference>
<comment type="subcellular location">
    <subcellularLocation>
        <location evidence="1 11">Mitochondrion</location>
    </subcellularLocation>
</comment>
<feature type="domain" description="Tr-type G" evidence="13">
    <location>
        <begin position="27"/>
        <end position="304"/>
    </location>
</feature>
<dbReference type="Pfam" id="PF03144">
    <property type="entry name" value="GTP_EFTU_D2"/>
    <property type="match status" value="1"/>
</dbReference>
<dbReference type="SUPFAM" id="SSF52540">
    <property type="entry name" value="P-loop containing nucleoside triphosphate hydrolases"/>
    <property type="match status" value="1"/>
</dbReference>
<dbReference type="Pfam" id="PF00009">
    <property type="entry name" value="GTP_EFTU"/>
    <property type="match status" value="1"/>
</dbReference>
<dbReference type="InterPro" id="IPR005225">
    <property type="entry name" value="Small_GTP-bd"/>
</dbReference>
<feature type="chain" id="PRO_5025357819" description="Elongation factor G, mitochondrial" evidence="12">
    <location>
        <begin position="19"/>
        <end position="733"/>
    </location>
</feature>
<dbReference type="InterPro" id="IPR041095">
    <property type="entry name" value="EFG_II"/>
</dbReference>
<dbReference type="FunFam" id="2.40.30.10:FF:000022">
    <property type="entry name" value="Elongation factor G, mitochondrial"/>
    <property type="match status" value="1"/>
</dbReference>
<dbReference type="CDD" id="cd16262">
    <property type="entry name" value="EFG_III"/>
    <property type="match status" value="1"/>
</dbReference>
<dbReference type="FunFam" id="3.30.70.240:FF:000001">
    <property type="entry name" value="Elongation factor G"/>
    <property type="match status" value="1"/>
</dbReference>
<keyword evidence="8 11" id="KW-0496">Mitochondrion</keyword>
<dbReference type="SUPFAM" id="SSF54211">
    <property type="entry name" value="Ribosomal protein S5 domain 2-like"/>
    <property type="match status" value="1"/>
</dbReference>
<keyword evidence="6 11" id="KW-0648">Protein biosynthesis</keyword>
<protein>
    <recommendedName>
        <fullName evidence="11">Elongation factor G, mitochondrial</fullName>
        <shortName evidence="11">EF-Gmt</shortName>
    </recommendedName>
    <alternativeName>
        <fullName evidence="11">Elongation factor G 1, mitochondrial</fullName>
        <shortName evidence="11">mEF-G 1</shortName>
    </alternativeName>
    <alternativeName>
        <fullName evidence="11">Elongation factor G1</fullName>
    </alternativeName>
</protein>
<evidence type="ECO:0000259" key="13">
    <source>
        <dbReference type="PROSITE" id="PS51722"/>
    </source>
</evidence>
<comment type="similarity">
    <text evidence="2">Belongs to the TRAFAC class translation factor GTPase superfamily. Classic translation factor GTPase family. EF-G/EF-2 subfamily.</text>
</comment>
<dbReference type="SUPFAM" id="SSF50447">
    <property type="entry name" value="Translation proteins"/>
    <property type="match status" value="1"/>
</dbReference>
<dbReference type="SMART" id="SM00838">
    <property type="entry name" value="EFG_C"/>
    <property type="match status" value="1"/>
</dbReference>
<accession>A0A671VUX6</accession>
<dbReference type="InterPro" id="IPR020568">
    <property type="entry name" value="Ribosomal_Su5_D2-typ_SF"/>
</dbReference>
<dbReference type="FunFam" id="3.30.230.10:FF:000003">
    <property type="entry name" value="Elongation factor G"/>
    <property type="match status" value="1"/>
</dbReference>
<comment type="catalytic activity">
    <reaction evidence="10">
        <text>GTP + H2O = GDP + phosphate + H(+)</text>
        <dbReference type="Rhea" id="RHEA:19669"/>
        <dbReference type="ChEBI" id="CHEBI:15377"/>
        <dbReference type="ChEBI" id="CHEBI:15378"/>
        <dbReference type="ChEBI" id="CHEBI:37565"/>
        <dbReference type="ChEBI" id="CHEBI:43474"/>
        <dbReference type="ChEBI" id="CHEBI:58189"/>
    </reaction>
    <physiologicalReaction direction="left-to-right" evidence="10">
        <dbReference type="Rhea" id="RHEA:19670"/>
    </physiologicalReaction>
</comment>
<dbReference type="PRINTS" id="PR00315">
    <property type="entry name" value="ELONGATNFCT"/>
</dbReference>
<dbReference type="Gene3D" id="3.30.70.240">
    <property type="match status" value="1"/>
</dbReference>
<dbReference type="GO" id="GO:0070125">
    <property type="term" value="P:mitochondrial translational elongation"/>
    <property type="evidence" value="ECO:0007669"/>
    <property type="project" value="UniProtKB-UniRule"/>
</dbReference>
<dbReference type="InterPro" id="IPR031157">
    <property type="entry name" value="G_TR_CS"/>
</dbReference>
<dbReference type="InterPro" id="IPR009000">
    <property type="entry name" value="Transl_B-barrel_sf"/>
</dbReference>
<evidence type="ECO:0000256" key="5">
    <source>
        <dbReference type="ARBA" id="ARBA00022801"/>
    </source>
</evidence>
<evidence type="ECO:0000256" key="2">
    <source>
        <dbReference type="ARBA" id="ARBA00005870"/>
    </source>
</evidence>
<dbReference type="InterPro" id="IPR005517">
    <property type="entry name" value="Transl_elong_EFG/EF2_IV"/>
</dbReference>
<dbReference type="GO" id="GO:0005739">
    <property type="term" value="C:mitochondrion"/>
    <property type="evidence" value="ECO:0007669"/>
    <property type="project" value="UniProtKB-SubCell"/>
</dbReference>
<dbReference type="AlphaFoldDB" id="A0A671VUX6"/>
<evidence type="ECO:0000256" key="11">
    <source>
        <dbReference type="HAMAP-Rule" id="MF_03061"/>
    </source>
</evidence>
<dbReference type="InterPro" id="IPR014721">
    <property type="entry name" value="Ribsml_uS5_D2-typ_fold_subgr"/>
</dbReference>
<sequence length="733" mass="81979">MLFHCGSLLGVLINSCRTCSSGFFPNERIRNIGISAHIDSGKTTLTERVLYYTGKIAEIHEVKGKDGVGATMDSMELERQRGITIQSAATYTVWKNHNVNIIDTPGHVDFTIEVERALRVLDGAVLVLCAVGGVQCQTLTVNRQMKRYNVPFLTFINKLDRMGANPSRALQQMRTKLNYNAAFVNMPIGLEGNMRGIIDLVEERSMYFEGPFGQNIRYDEIPADFRAEAADRRQELVECVANADEFLGEMFLEEKIPTNDDLKAAIRRATVQRLFSPVLVGTALKNKGVQPLLDAVLDYLPNPTEVKNYAIHNDEDSSTTSKIEMDPTRDASNPYVGLAFKLEAGRFGQLTYVRVYQGCLKKGEYIYNTRTSKKVRVQRLVRLHADQMEDVDEVYAGDICALFGIDCASGDTFTSKTSANLSMESIHIPEPVISMSIKPTNKNDLDKFSKGINRFTREDPTFRVQFDTESKETIISGMGELHLEIYSQRMEREYNCPCVMGKPKVAFRETITSPVSFDFTHKKQSGGSGQYGKVIGVLEPLEPEDFTKLEFEDQTIGTNVPKQFVPAVEKGFRDACEKGPLTGHKISGLRFLLEDGAHHMVDSNEISFIRAGEGALKQAMEKANTAILEPIMSVEIVAPQEFQGVVIAGVNRRHGVITGQDAAEGYFTLYADIPLNDMFGYATELRSFTEGKGEYTMDYSRYQPCLPSTQEELIHKYLEATGQLPAKKNKWKS</sequence>
<dbReference type="FunFam" id="3.30.70.870:FF:000008">
    <property type="entry name" value="Elongation factor G, mitochondrial"/>
    <property type="match status" value="1"/>
</dbReference>